<gene>
    <name evidence="1" type="ORF">SAMN05421773_104233</name>
</gene>
<proteinExistence type="predicted"/>
<dbReference type="OrthoDB" id="4775158at2"/>
<dbReference type="RefSeq" id="WP_093838499.1">
    <property type="nucleotide sequence ID" value="NZ_FOLM01000004.1"/>
</dbReference>
<accession>A0A1I1KH00</accession>
<reference evidence="1 2" key="1">
    <citation type="submission" date="2016-10" db="EMBL/GenBank/DDBJ databases">
        <authorList>
            <person name="de Groot N.N."/>
        </authorList>
    </citation>
    <scope>NUCLEOTIDE SEQUENCE [LARGE SCALE GENOMIC DNA]</scope>
    <source>
        <strain evidence="1 2">CGMCC 4.5739</strain>
    </source>
</reference>
<sequence>MFSDVIEAAVITLQRRAMHTRDSYDLERSERAIDELLRDPENPSGSARHRIRSARGHAYEVLERRKAIAPRAIMHAGMTEPSCTEHSFSRTEWLDWIRTEPTFNLIDRTILHSLAVGEDAETLAARHNLPLPRMRQRISRARRVAREARANLDLIE</sequence>
<evidence type="ECO:0000313" key="2">
    <source>
        <dbReference type="Proteomes" id="UP000199207"/>
    </source>
</evidence>
<evidence type="ECO:0000313" key="1">
    <source>
        <dbReference type="EMBL" id="SFC60096.1"/>
    </source>
</evidence>
<protein>
    <submittedName>
        <fullName evidence="1">Uncharacterized protein</fullName>
    </submittedName>
</protein>
<dbReference type="AlphaFoldDB" id="A0A1I1KH00"/>
<keyword evidence="2" id="KW-1185">Reference proteome</keyword>
<organism evidence="1 2">
    <name type="scientific">Streptomyces aidingensis</name>
    <dbReference type="NCBI Taxonomy" id="910347"/>
    <lineage>
        <taxon>Bacteria</taxon>
        <taxon>Bacillati</taxon>
        <taxon>Actinomycetota</taxon>
        <taxon>Actinomycetes</taxon>
        <taxon>Kitasatosporales</taxon>
        <taxon>Streptomycetaceae</taxon>
        <taxon>Streptomyces</taxon>
    </lineage>
</organism>
<dbReference type="EMBL" id="FOLM01000004">
    <property type="protein sequence ID" value="SFC60096.1"/>
    <property type="molecule type" value="Genomic_DNA"/>
</dbReference>
<name>A0A1I1KH00_9ACTN</name>
<dbReference type="Proteomes" id="UP000199207">
    <property type="component" value="Unassembled WGS sequence"/>
</dbReference>